<dbReference type="NCBIfam" id="TIGR01549">
    <property type="entry name" value="HAD-SF-IA-v1"/>
    <property type="match status" value="1"/>
</dbReference>
<dbReference type="Gene3D" id="3.40.50.1000">
    <property type="entry name" value="HAD superfamily/HAD-like"/>
    <property type="match status" value="1"/>
</dbReference>
<reference evidence="2 3" key="1">
    <citation type="submission" date="2010-05" db="EMBL/GenBank/DDBJ databases">
        <title>The Genome Sequence of Thecamonas trahens ATCC 50062.</title>
        <authorList>
            <consortium name="The Broad Institute Genome Sequencing Platform"/>
            <person name="Russ C."/>
            <person name="Cuomo C."/>
            <person name="Shea T."/>
            <person name="Young S.K."/>
            <person name="Zeng Q."/>
            <person name="Koehrsen M."/>
            <person name="Haas B."/>
            <person name="Borodovsky M."/>
            <person name="Guigo R."/>
            <person name="Alvarado L."/>
            <person name="Berlin A."/>
            <person name="Bochicchio J."/>
            <person name="Borenstein D."/>
            <person name="Chapman S."/>
            <person name="Chen Z."/>
            <person name="Freedman E."/>
            <person name="Gellesch M."/>
            <person name="Goldberg J."/>
            <person name="Griggs A."/>
            <person name="Gujja S."/>
            <person name="Heilman E."/>
            <person name="Heiman D."/>
            <person name="Hepburn T."/>
            <person name="Howarth C."/>
            <person name="Jen D."/>
            <person name="Larson L."/>
            <person name="Mehta T."/>
            <person name="Park D."/>
            <person name="Pearson M."/>
            <person name="Roberts A."/>
            <person name="Saif S."/>
            <person name="Shenoy N."/>
            <person name="Sisk P."/>
            <person name="Stolte C."/>
            <person name="Sykes S."/>
            <person name="Thomson T."/>
            <person name="Walk T."/>
            <person name="White J."/>
            <person name="Yandava C."/>
            <person name="Burger G."/>
            <person name="Gray M.W."/>
            <person name="Holland P.W.H."/>
            <person name="King N."/>
            <person name="Lang F.B.F."/>
            <person name="Roger A.J."/>
            <person name="Ruiz-Trillo I."/>
            <person name="Lander E."/>
            <person name="Nusbaum C."/>
        </authorList>
    </citation>
    <scope>NUCLEOTIDE SEQUENCE [LARGE SCALE GENOMIC DNA]</scope>
    <source>
        <strain evidence="2 3">ATCC 50062</strain>
    </source>
</reference>
<dbReference type="InterPro" id="IPR023198">
    <property type="entry name" value="PGP-like_dom2"/>
</dbReference>
<keyword evidence="1" id="KW-1133">Transmembrane helix</keyword>
<name>A0A0L0DSY6_THETB</name>
<dbReference type="InterPro" id="IPR041492">
    <property type="entry name" value="HAD_2"/>
</dbReference>
<dbReference type="RefSeq" id="XP_013753306.1">
    <property type="nucleotide sequence ID" value="XM_013897852.1"/>
</dbReference>
<dbReference type="InterPro" id="IPR050155">
    <property type="entry name" value="HAD-like_hydrolase_sf"/>
</dbReference>
<dbReference type="SFLD" id="SFLDS00003">
    <property type="entry name" value="Haloacid_Dehalogenase"/>
    <property type="match status" value="1"/>
</dbReference>
<keyword evidence="1" id="KW-0472">Membrane</keyword>
<dbReference type="Pfam" id="PF13419">
    <property type="entry name" value="HAD_2"/>
    <property type="match status" value="1"/>
</dbReference>
<dbReference type="AlphaFoldDB" id="A0A0L0DSY6"/>
<dbReference type="GO" id="GO:0005829">
    <property type="term" value="C:cytosol"/>
    <property type="evidence" value="ECO:0007669"/>
    <property type="project" value="TreeGrafter"/>
</dbReference>
<dbReference type="Proteomes" id="UP000054408">
    <property type="component" value="Unassembled WGS sequence"/>
</dbReference>
<gene>
    <name evidence="2" type="ORF">AMSG_10728</name>
</gene>
<proteinExistence type="predicted"/>
<accession>A0A0L0DSY6</accession>
<dbReference type="PANTHER" id="PTHR43434:SF1">
    <property type="entry name" value="PHOSPHOGLYCOLATE PHOSPHATASE"/>
    <property type="match status" value="1"/>
</dbReference>
<dbReference type="PANTHER" id="PTHR43434">
    <property type="entry name" value="PHOSPHOGLYCOLATE PHOSPHATASE"/>
    <property type="match status" value="1"/>
</dbReference>
<dbReference type="GO" id="GO:0008967">
    <property type="term" value="F:phosphoglycolate phosphatase activity"/>
    <property type="evidence" value="ECO:0007669"/>
    <property type="project" value="TreeGrafter"/>
</dbReference>
<dbReference type="Gene3D" id="1.10.150.240">
    <property type="entry name" value="Putative phosphatase, domain 2"/>
    <property type="match status" value="1"/>
</dbReference>
<dbReference type="InterPro" id="IPR036412">
    <property type="entry name" value="HAD-like_sf"/>
</dbReference>
<keyword evidence="1" id="KW-0812">Transmembrane</keyword>
<sequence>MVPSFGQLSRSWSGRVGIVVGAGVLGLGVGAFAAAAVGLVKAVVSRPVLVSKAMEMGAKRVVVVPASTKGDDGQVREVEEGGSDGDVKILGVLFDMDGTLVETFGIWATLLDACAKEMGYKDGVDREAYRGVFGQPMEKNVEVFMPGADVSAVTAYCNAHYGEYLDQLQVLDGALEAVDAAVALFGSRVGLVTNCPAAITQLILQAAKLESTFSVVACSGAEAVPATQMLSPRASGARKLRGKPHTDMLDYAAAQLGLDTSECLMVGDTRYDMLAGEAAGCVTVAVEPSPLAHVQLAGIEEFGAWLRHRPRTAGE</sequence>
<dbReference type="GeneID" id="25568885"/>
<feature type="transmembrane region" description="Helical" evidence="1">
    <location>
        <begin position="20"/>
        <end position="44"/>
    </location>
</feature>
<keyword evidence="3" id="KW-1185">Reference proteome</keyword>
<evidence type="ECO:0000256" key="1">
    <source>
        <dbReference type="SAM" id="Phobius"/>
    </source>
</evidence>
<dbReference type="EMBL" id="GL349495">
    <property type="protein sequence ID" value="KNC55126.1"/>
    <property type="molecule type" value="Genomic_DNA"/>
</dbReference>
<dbReference type="GO" id="GO:0006281">
    <property type="term" value="P:DNA repair"/>
    <property type="evidence" value="ECO:0007669"/>
    <property type="project" value="TreeGrafter"/>
</dbReference>
<dbReference type="SFLD" id="SFLDG01129">
    <property type="entry name" value="C1.5:_HAD__Beta-PGM__Phosphata"/>
    <property type="match status" value="1"/>
</dbReference>
<dbReference type="InterPro" id="IPR006439">
    <property type="entry name" value="HAD-SF_hydro_IA"/>
</dbReference>
<dbReference type="OrthoDB" id="426235at2759"/>
<dbReference type="STRING" id="461836.A0A0L0DSY6"/>
<protein>
    <submittedName>
        <fullName evidence="2">Phosphoglycolate phosphatase</fullName>
    </submittedName>
</protein>
<evidence type="ECO:0000313" key="2">
    <source>
        <dbReference type="EMBL" id="KNC55126.1"/>
    </source>
</evidence>
<organism evidence="2 3">
    <name type="scientific">Thecamonas trahens ATCC 50062</name>
    <dbReference type="NCBI Taxonomy" id="461836"/>
    <lineage>
        <taxon>Eukaryota</taxon>
        <taxon>Apusozoa</taxon>
        <taxon>Apusomonadida</taxon>
        <taxon>Apusomonadidae</taxon>
        <taxon>Thecamonas</taxon>
    </lineage>
</organism>
<dbReference type="InterPro" id="IPR023214">
    <property type="entry name" value="HAD_sf"/>
</dbReference>
<evidence type="ECO:0000313" key="3">
    <source>
        <dbReference type="Proteomes" id="UP000054408"/>
    </source>
</evidence>
<dbReference type="SUPFAM" id="SSF56784">
    <property type="entry name" value="HAD-like"/>
    <property type="match status" value="1"/>
</dbReference>